<feature type="region of interest" description="MPER; binding to GalCer" evidence="32">
    <location>
        <begin position="640"/>
        <end position="661"/>
    </location>
</feature>
<comment type="subcellular location">
    <subcellularLocation>
        <location evidence="3">Host cell membrane</location>
        <topology evidence="3">Peripheral membrane protein</topology>
    </subcellularLocation>
    <subcellularLocation>
        <location evidence="1">Host cell membrane</location>
        <topology evidence="1">Single-pass type I membrane protein</topology>
    </subcellularLocation>
    <subcellularLocation>
        <location evidence="2">Host endosome membrane</location>
        <topology evidence="2">Peripheral membrane protein</topology>
    </subcellularLocation>
    <subcellularLocation>
        <location evidence="5">Host endosome membrane</location>
        <topology evidence="5">Single-pass type I membrane protein</topology>
    </subcellularLocation>
    <subcellularLocation>
        <location evidence="6">Virion membrane</location>
        <topology evidence="6">Peripheral membrane protein</topology>
    </subcellularLocation>
    <subcellularLocation>
        <location evidence="4">Virion membrane</location>
        <topology evidence="4">Single-pass type I membrane protein</topology>
    </subcellularLocation>
</comment>
<keyword evidence="28 32" id="KW-0325">Glycoprotein</keyword>
<feature type="region of interest" description="Immunosuppression" evidence="32">
    <location>
        <begin position="552"/>
        <end position="570"/>
    </location>
</feature>
<organism evidence="36">
    <name type="scientific">Human immunodeficiency virus type 1</name>
    <name type="common">HIV-1</name>
    <dbReference type="NCBI Taxonomy" id="11676"/>
    <lineage>
        <taxon>Viruses</taxon>
        <taxon>Riboviria</taxon>
        <taxon>Pararnavirae</taxon>
        <taxon>Artverviricota</taxon>
        <taxon>Revtraviricetes</taxon>
        <taxon>Ortervirales</taxon>
        <taxon>Retroviridae</taxon>
        <taxon>Orthoretrovirinae</taxon>
        <taxon>Lentivirus</taxon>
        <taxon>Lentivirus humimdef1</taxon>
    </lineage>
</organism>
<keyword evidence="11 32" id="KW-0945">Host-virus interaction</keyword>
<evidence type="ECO:0000313" key="36">
    <source>
        <dbReference type="EMBL" id="ACV86601.1"/>
    </source>
</evidence>
<keyword evidence="17 32" id="KW-1161">Viral attachment to host cell</keyword>
<dbReference type="GO" id="GO:0055036">
    <property type="term" value="C:virion membrane"/>
    <property type="evidence" value="ECO:0007669"/>
    <property type="project" value="UniProtKB-SubCell"/>
</dbReference>
<keyword evidence="29 32" id="KW-0899">Viral immunoevasion</keyword>
<keyword evidence="7 32" id="KW-1168">Fusion of virus membrane with host membrane</keyword>
<dbReference type="EMBL" id="GQ485446">
    <property type="protein sequence ID" value="ACV86601.1"/>
    <property type="molecule type" value="Genomic_DNA"/>
</dbReference>
<protein>
    <recommendedName>
        <fullName evidence="32">Envelope glycoprotein gp160</fullName>
    </recommendedName>
    <alternativeName>
        <fullName evidence="32">Env polyprotein</fullName>
    </alternativeName>
    <component>
        <recommendedName>
            <fullName evidence="32">Surface protein gp120</fullName>
            <shortName evidence="32">SU</shortName>
        </recommendedName>
        <alternativeName>
            <fullName evidence="32">Glycoprotein 120</fullName>
            <shortName evidence="32">gp120</shortName>
        </alternativeName>
    </component>
    <component>
        <recommendedName>
            <fullName evidence="32">Transmembrane protein gp41</fullName>
            <shortName evidence="32">TM</shortName>
        </recommendedName>
        <alternativeName>
            <fullName evidence="32">Glycoprotein 41</fullName>
            <shortName evidence="32">gp41</shortName>
        </alternativeName>
    </component>
</protein>
<evidence type="ECO:0000256" key="20">
    <source>
        <dbReference type="ARBA" id="ARBA00022879"/>
    </source>
</evidence>
<feature type="short sequence motif" description="YXXL motif; contains endocytosis signal" evidence="32">
    <location>
        <begin position="690"/>
        <end position="693"/>
    </location>
</feature>
<dbReference type="GO" id="GO:0020002">
    <property type="term" value="C:host cell plasma membrane"/>
    <property type="evidence" value="ECO:0007669"/>
    <property type="project" value="UniProtKB-SubCell"/>
</dbReference>
<dbReference type="InterPro" id="IPR036377">
    <property type="entry name" value="Gp120_core_sf"/>
</dbReference>
<evidence type="ECO:0000256" key="31">
    <source>
        <dbReference type="ARBA" id="ARBA00023296"/>
    </source>
</evidence>
<comment type="PTM">
    <text evidence="32">Palmitoylation of the transmembrane protein and of Env polyprotein (prior to its proteolytic cleavage) is essential for their association with host cell membrane lipid rafts. Palmitoylation is therefore required for envelope trafficking to classical lipid rafts, but not for viral replication.</text>
</comment>
<dbReference type="GO" id="GO:0019064">
    <property type="term" value="P:fusion of virus membrane with host plasma membrane"/>
    <property type="evidence" value="ECO:0007669"/>
    <property type="project" value="UniProtKB-UniRule"/>
</dbReference>
<keyword evidence="22 32" id="KW-1133">Transmembrane helix</keyword>
<feature type="site" description="Cleavage; by host furin" evidence="32">
    <location>
        <begin position="489"/>
        <end position="490"/>
    </location>
</feature>
<evidence type="ECO:0000256" key="13">
    <source>
        <dbReference type="ARBA" id="ARBA00022685"/>
    </source>
</evidence>
<evidence type="ECO:0000256" key="6">
    <source>
        <dbReference type="ARBA" id="ARBA00004650"/>
    </source>
</evidence>
<dbReference type="InterPro" id="IPR000328">
    <property type="entry name" value="GP41-like"/>
</dbReference>
<comment type="caution">
    <text evidence="32 33">Lacks conserved residue(s) required for the propagation of feature annotation.</text>
</comment>
<organismHost>
    <name type="scientific">Homo sapiens</name>
    <name type="common">Human</name>
    <dbReference type="NCBI Taxonomy" id="9606"/>
</organismHost>
<feature type="transmembrane region" description="Helical" evidence="33">
    <location>
        <begin position="490"/>
        <end position="513"/>
    </location>
</feature>
<evidence type="ECO:0000256" key="33">
    <source>
        <dbReference type="RuleBase" id="RU363095"/>
    </source>
</evidence>
<dbReference type="GO" id="GO:0019031">
    <property type="term" value="C:viral envelope"/>
    <property type="evidence" value="ECO:0007669"/>
    <property type="project" value="UniProtKB-KW"/>
</dbReference>
<proteinExistence type="inferred from homology"/>
<reference evidence="36" key="1">
    <citation type="journal article" date="2009" name="PLoS Pathog.">
        <title>Escape from autologous neutralizing antibodies in acute/early subtype C HIV-1 infection requires multiple pathways.</title>
        <authorList>
            <person name="Rong R."/>
            <person name="Li B."/>
            <person name="Lynch R.M."/>
            <person name="Haaland R.E."/>
            <person name="Murphy M.K."/>
            <person name="Mulenga J."/>
            <person name="Allen S.A."/>
            <person name="Pinter A."/>
            <person name="Shaw G.M."/>
            <person name="Hunter E."/>
            <person name="Robinson J.E."/>
            <person name="Gnanakaran S."/>
            <person name="Derdeyn C.A."/>
        </authorList>
    </citation>
    <scope>NUCLEOTIDE SEQUENCE</scope>
</reference>
<feature type="disulfide bond" evidence="32">
    <location>
        <begin position="213"/>
        <end position="242"/>
    </location>
</feature>
<evidence type="ECO:0000256" key="5">
    <source>
        <dbReference type="ARBA" id="ARBA00004578"/>
    </source>
</evidence>
<dbReference type="GO" id="GO:1903908">
    <property type="term" value="P:positive regulation of plasma membrane raft polarization"/>
    <property type="evidence" value="ECO:0007669"/>
    <property type="project" value="UniProtKB-UniRule"/>
</dbReference>
<keyword evidence="13 32" id="KW-0165">Cleavage on pair of basic residues</keyword>
<dbReference type="GO" id="GO:0039654">
    <property type="term" value="P:fusion of virus membrane with host endosome membrane"/>
    <property type="evidence" value="ECO:0007669"/>
    <property type="project" value="UniProtKB-UniRule"/>
</dbReference>
<evidence type="ECO:0000256" key="14">
    <source>
        <dbReference type="ARBA" id="ARBA00022692"/>
    </source>
</evidence>
<evidence type="ECO:0000256" key="22">
    <source>
        <dbReference type="ARBA" id="ARBA00022989"/>
    </source>
</evidence>
<comment type="miscellaneous">
    <text evidence="32">Inhibitors targeting HIV-1 viral envelope proteins are used as antiretroviral drugs. Attachment of virions to the cell surface via non-specific interactions and CD4 binding can be blocked by inhibitors that include cyanovirin-N, cyclotriazadisulfonamide analogs, PRO 2000, TNX 355 and PRO 542. In addition, BMS 806 can block CD4-induced conformational changes. Env interactions with the coreceptor molecules can be targeted by CCR5 antagonists including SCH-D, maraviroc (UK 427857) and aplaviroc (GW 873140), and the CXCR4 antagonist AMD 070. Fusion of viral and cellular membranes can be inhibited by peptides such as enfuvirtide and tifuvirtide (T 1249). Resistance to inhibitors associated with mutations in Env are observed. Most of the time, single mutations confer only a modest reduction in drug susceptibility. Combination of several mutations is usually required to develop a high-level drug resistance.</text>
</comment>
<keyword evidence="23 32" id="KW-1039">Host endosome</keyword>
<keyword evidence="18 32" id="KW-0946">Virion</keyword>
<dbReference type="Gene3D" id="1.20.5.490">
    <property type="entry name" value="Single helix bin"/>
    <property type="match status" value="1"/>
</dbReference>
<evidence type="ECO:0000256" key="18">
    <source>
        <dbReference type="ARBA" id="ARBA00022844"/>
    </source>
</evidence>
<evidence type="ECO:0000256" key="23">
    <source>
        <dbReference type="ARBA" id="ARBA00023046"/>
    </source>
</evidence>
<accession>C9EBQ7</accession>
<feature type="chain" id="PRO_5023515574" description="Transmembrane protein gp41" evidence="32">
    <location>
        <begin position="490"/>
        <end position="834"/>
    </location>
</feature>
<sequence length="834" mass="94641">MRVMGMSRNYQQWWIWGILGFWMVMICSVMGNLWVTVYYGVPVWREAKTTLFCASDAKAYEREVHNVWATHACVPTDPNPQEMFLKNVTEDFNMWKNDMVDQMHEDIISLWDQSLKPCVKLTPLCVTLNCGNYCNNTANCTSGDEIKNCSFNATTEIRDKNRKEYALFYRPDIVPLKPNDNNSNEYILINCNTSTIAQACPKVSFDPIPIHYCAPAGYAILKCNDKTFNGTGPCLNVSTVQCTHGIKPVISTQLLLNGSLAEEDIIIRSENLTNNVKTIIVHLNESVEINCTRPNNNTSRGIRIGPGQTFFATGRIIGDIRQAHCNISKSKWNDTLQKIEGKLQKHFPNKTIQFKPHSGGDLEITTHSFNCRGEFFYCNTSGLFNIPRNSTIITLPCRIKQFINMWQKVGRAMYAPPIEGKITCNSSITGLLLTRDGGNNSTNETFRPGGGDMRDNWRSELYKYKVVEIKPLGIAPTESKRAVVQREKRAVGLGAVFLGFLGAAGSTMGAASITLTVQARQVLAGIVQQQSNLLRAIEAQQHMLQLTVWGIKQLQARVLAIERYLKDQQILGIWGCSGKLICTTAVPWNASWSNKSQDDIWNNMTWMQWDREISNYTGIIYSLLEESQNQQERNEKDLLALDSWKNLWSWFDISRWLWYIKIFIMIVGGLIGLRIIFAVLSIVNRVRQGYSPLSFQTLTPNPRELDRLGRIEEEGGEQDRDKSIRLVNGFLALFWDDLRSLCLFSYHHLRDFILIAARVAELLGRRGWEALKYLGSLVQYWGLELKKSAISLLDTIAIAVAEGTDRIIELIQRFGRGILNIPTRIRQGLEAALQ</sequence>
<evidence type="ECO:0000256" key="16">
    <source>
        <dbReference type="ARBA" id="ARBA00022729"/>
    </source>
</evidence>
<keyword evidence="15 32" id="KW-0053">Apoptosis</keyword>
<keyword evidence="12 32" id="KW-1162">Viral penetration into host cytoplasm</keyword>
<keyword evidence="20 32" id="KW-0261">Viral envelope protein</keyword>
<comment type="subcellular location">
    <molecule>Surface protein gp120</molecule>
    <subcellularLocation>
        <location evidence="32">Virion membrane</location>
        <topology evidence="32">Peripheral membrane protein</topology>
    </subcellularLocation>
    <subcellularLocation>
        <location evidence="32">Host cell membrane</location>
        <topology evidence="32">Peripheral membrane protein</topology>
    </subcellularLocation>
    <subcellularLocation>
        <location evidence="32">Host endosome membrane</location>
        <topology evidence="32">Single-pass type I membrane protein</topology>
    </subcellularLocation>
    <text evidence="32">The surface protein is not anchored to the viral envelope, but associates with the extravirion surface through its binding to TM. It is probably concentrated at the site of budding and incorporated into the virions possibly by contacts between the cytoplasmic tail of Env and the N-terminus of Gag.</text>
</comment>
<evidence type="ECO:0000256" key="4">
    <source>
        <dbReference type="ARBA" id="ARBA00004563"/>
    </source>
</evidence>
<gene>
    <name evidence="32 36" type="primary">env</name>
</gene>
<evidence type="ECO:0000256" key="1">
    <source>
        <dbReference type="ARBA" id="ARBA00004402"/>
    </source>
</evidence>
<name>C9EBQ7_HV1</name>
<dbReference type="GO" id="GO:0005198">
    <property type="term" value="F:structural molecule activity"/>
    <property type="evidence" value="ECO:0007669"/>
    <property type="project" value="UniProtKB-UniRule"/>
</dbReference>
<comment type="PTM">
    <text evidence="32">Specific enzymatic cleavages in vivo yield mature proteins. Envelope glycoproteins are synthesized as a inactive precursor that is heavily N-glycosylated and processed likely by host cell furin in the Golgi to yield the mature SU and TM proteins. The cleavage site between SU and TM requires the minimal sequence [KR]-X-[KR]-R. About 2 of the 9 disulfide bonds of gp41 are reduced by P4HB/PDI, following binding to CD4 receptor.</text>
</comment>
<keyword evidence="25 32" id="KW-0472">Membrane</keyword>
<comment type="PTM">
    <text evidence="32">Highly glycosylated by host. The high number of glycan on the protein is reffered to as 'glycan shield' because it contributes to hide protein sequence from adaptive immune system.</text>
</comment>
<keyword evidence="30 32" id="KW-0449">Lipoprotein</keyword>
<evidence type="ECO:0000259" key="35">
    <source>
        <dbReference type="Pfam" id="PF00517"/>
    </source>
</evidence>
<keyword evidence="19 32" id="KW-1043">Host membrane</keyword>
<comment type="domain">
    <text evidence="32">The YXXL motif is involved in determining the exact site of viral release at the surface of infected mononuclear cells and promotes endocytosis. YXXL and di-leucine endocytosis motifs interact directly or indirectly with the clathrin adapter complexes, opperate independently, and their activities are not additive.</text>
</comment>
<keyword evidence="24 32" id="KW-0175">Coiled coil</keyword>
<keyword evidence="26 32" id="KW-0564">Palmitate</keyword>
<evidence type="ECO:0000256" key="3">
    <source>
        <dbReference type="ARBA" id="ARBA00004505"/>
    </source>
</evidence>
<comment type="subcellular location">
    <molecule>Transmembrane protein gp41</molecule>
    <subcellularLocation>
        <location evidence="32">Virion membrane</location>
        <topology evidence="32">Single-pass type I membrane protein</topology>
    </subcellularLocation>
    <subcellularLocation>
        <location evidence="32">Host cell membrane</location>
        <topology evidence="32">Single-pass type I membrane protein</topology>
    </subcellularLocation>
    <subcellularLocation>
        <location evidence="32">Host endosome membrane</location>
        <topology evidence="32">Single-pass type I membrane protein</topology>
    </subcellularLocation>
    <text evidence="32">It is probably concentrated at the site of budding and incorporated into the virions possibly by contacts between the cytoplasmic tail of Env and the N-terminus of Gag.</text>
</comment>
<comment type="domain">
    <text evidence="32">Some of the most genetically diverse regions of the viral genome are present in Env. They are called variable regions 1 through 5 (V1 through V5). Coreceptor usage of gp120 is determined mainly by the primary structure of the third variable region (V3) in the outer domain of gp120. The sequence of V3 determines which coreceptor, CCR5 and/or CXCR4 (corresponding to R5/macrophage, X4/T cell and R5X4/T cell and macrophage tropism), is used to trigger the fusion potential of the Env complex, and hence which cells the virus can infect. Binding to CCR5 involves a region adjacent in addition to V3.</text>
</comment>
<feature type="domain" description="Retroviral envelope protein GP41-like" evidence="35">
    <location>
        <begin position="508"/>
        <end position="699"/>
    </location>
</feature>
<dbReference type="FunFam" id="2.170.40.20:FF:000004">
    <property type="entry name" value="Envelope glycoprotein gp160"/>
    <property type="match status" value="1"/>
</dbReference>
<feature type="lipid moiety-binding region" description="S-palmitoyl cysteine; by host" evidence="32">
    <location>
        <position position="742"/>
    </location>
</feature>
<keyword evidence="10 32" id="KW-1165">Clathrin-mediated endocytosis of virus by host</keyword>
<dbReference type="Pfam" id="PF00517">
    <property type="entry name" value="GP41"/>
    <property type="match status" value="1"/>
</dbReference>
<comment type="domain">
    <text evidence="32">The CD4-binding region is targeted by the antibody b12.</text>
</comment>
<evidence type="ECO:0000256" key="21">
    <source>
        <dbReference type="ARBA" id="ARBA00022890"/>
    </source>
</evidence>
<feature type="transmembrane region" description="Helical" evidence="33">
    <location>
        <begin position="13"/>
        <end position="41"/>
    </location>
</feature>
<evidence type="ECO:0000256" key="27">
    <source>
        <dbReference type="ARBA" id="ARBA00023157"/>
    </source>
</evidence>
<dbReference type="FunFam" id="2.170.40.20:FF:000003">
    <property type="entry name" value="Envelope glycoprotein gp160"/>
    <property type="match status" value="1"/>
</dbReference>
<dbReference type="GO" id="GO:0052031">
    <property type="term" value="P:symbiont-mediated perturbation of host defense response"/>
    <property type="evidence" value="ECO:0007669"/>
    <property type="project" value="UniProtKB-UniRule"/>
</dbReference>
<keyword evidence="27 32" id="KW-1015">Disulfide bond</keyword>
<evidence type="ECO:0000256" key="29">
    <source>
        <dbReference type="ARBA" id="ARBA00023280"/>
    </source>
</evidence>
<dbReference type="InterPro" id="IPR000777">
    <property type="entry name" value="HIV1_Gp120"/>
</dbReference>
<evidence type="ECO:0000256" key="15">
    <source>
        <dbReference type="ARBA" id="ARBA00022703"/>
    </source>
</evidence>
<feature type="coiled-coil region" evidence="32">
    <location>
        <begin position="611"/>
        <end position="645"/>
    </location>
</feature>
<evidence type="ECO:0000256" key="32">
    <source>
        <dbReference type="HAMAP-Rule" id="MF_04083"/>
    </source>
</evidence>
<feature type="disulfide bond" evidence="32">
    <location>
        <begin position="576"/>
        <end position="582"/>
    </location>
</feature>
<evidence type="ECO:0000256" key="26">
    <source>
        <dbReference type="ARBA" id="ARBA00023139"/>
    </source>
</evidence>
<evidence type="ECO:0000256" key="30">
    <source>
        <dbReference type="ARBA" id="ARBA00023288"/>
    </source>
</evidence>
<dbReference type="GO" id="GO:1903911">
    <property type="term" value="P:positive regulation of receptor clustering"/>
    <property type="evidence" value="ECO:0007669"/>
    <property type="project" value="UniProtKB-UniRule"/>
</dbReference>
<dbReference type="Gene3D" id="2.170.40.20">
    <property type="entry name" value="Human immunodeficiency virus 1, Gp160, envelope glycoprotein"/>
    <property type="match status" value="2"/>
</dbReference>
<keyword evidence="8 32" id="KW-1170">Fusion of virus membrane with host endosomal membrane</keyword>
<evidence type="ECO:0000256" key="25">
    <source>
        <dbReference type="ARBA" id="ARBA00023136"/>
    </source>
</evidence>
<dbReference type="CDD" id="cd09909">
    <property type="entry name" value="HIV-1-like_HR1-HR2"/>
    <property type="match status" value="1"/>
</dbReference>
<evidence type="ECO:0000256" key="12">
    <source>
        <dbReference type="ARBA" id="ARBA00022595"/>
    </source>
</evidence>
<feature type="domain" description="Human immunodeficiency virus 1 envelope glycoprotein Gp120" evidence="34">
    <location>
        <begin position="135"/>
        <end position="489"/>
    </location>
</feature>
<dbReference type="InterPro" id="IPR037527">
    <property type="entry name" value="Gp160"/>
</dbReference>
<evidence type="ECO:0000256" key="24">
    <source>
        <dbReference type="ARBA" id="ARBA00023054"/>
    </source>
</evidence>
<comment type="similarity">
    <text evidence="32">Belongs to the HIV-1 env protein family.</text>
</comment>
<comment type="function">
    <text evidence="32">Transmembrane protein gp41: Acts as a class I viral fusion protein. Under the current model, the protein has at least 3 conformational states: pre-fusion native state, pre-hairpin intermediate state, and post-fusion hairpin state. During fusion of viral and target intracellular membranes, the coiled coil regions (heptad repeats) assume a trimer-of-hairpins structure, positioning the fusion peptide in close proximity to the C-terminal region of the ectodomain. The formation of this structure appears to drive apposition and subsequent fusion of viral and target cell membranes. Complete fusion occurs in host cell endosomes and is dynamin-dependent, however some lipid transfer might occur at the plasma membrane. The virus undergoes clathrin-dependent internalization long before endosomal fusion, thus minimizing the surface exposure of conserved viral epitopes during fusion and reducing the efficacy of inhibitors targeting these epitopes. Membranes fusion leads to delivery of the nucleocapsid into the cytoplasm.</text>
</comment>
<keyword evidence="14 32" id="KW-0812">Transmembrane</keyword>
<keyword evidence="31 32" id="KW-1160">Virus entry into host cell</keyword>
<comment type="function">
    <text evidence="32">Envelope glycoprotein gp160: Oligomerizes in the host endoplasmic reticulum into predominantly trimers. In a second time, gp160 transits in the host Golgi, where glycosylation is completed. The precursor is then proteolytically cleaved in the trans-Golgi and thereby activated by cellular furin or furin-like proteases to produce gp120 and gp41.</text>
</comment>
<feature type="region of interest" description="Fusion peptide" evidence="32">
    <location>
        <begin position="490"/>
        <end position="510"/>
    </location>
</feature>
<evidence type="ECO:0000256" key="9">
    <source>
        <dbReference type="ARBA" id="ARBA00022511"/>
    </source>
</evidence>
<comment type="miscellaneous">
    <text evidence="32">HIV-1 lineages are divided in three main groups, M (for Major), O (for Outlier), and N (for New, or Non-M, Non-O). The vast majority of strains found worldwide belong to the group M. Group O seems to be endemic to and largely confined to Cameroon and neighboring countries in West Central Africa, where these viruses represent a small minority of HIV-1 strains. The group N is represented by a limited number of isolates from Cameroonian persons. The group M is further subdivided in 9 clades or subtypes (A to D, F to H, J and K).</text>
</comment>
<dbReference type="SUPFAM" id="SSF56502">
    <property type="entry name" value="gp120 core"/>
    <property type="match status" value="2"/>
</dbReference>
<comment type="function">
    <text evidence="32">Surface protein gp120: Attaches the virus to the host lymphoid cell by binding to the primary receptor CD4. This interaction induces a structural rearrangement creating a high affinity binding site for a chemokine coreceptor like CXCR4 and/or CCR5. Acts as a ligand for CD209/DC-SIGN and CLEC4M/DC-SIGNR, which are respectively found on dendritic cells (DCs), and on endothelial cells of liver sinusoids and lymph node sinuses. These interactions allow capture of viral particles at mucosal surfaces by these cells and subsequent transmission to permissive cells. HIV subverts the migration properties of dendritic cells to gain access to CD4+ T-cells in lymph nodes. Virus transmission to permissive T-cells occurs either in trans (without DCs infection, through viral capture and transmission), or in cis (following DCs productive infection, through the usual CD4-gp120 interaction), thereby inducing a robust infection. In trans infection, bound virions remain infectious over days and it is proposed that they are not degraded, but protected in non-lysosomal acidic organelles within the DCs close to the cell membrane thus contributing to the viral infectious potential during DCs' migration from the periphery to the lymphoid tissues. On arrival at lymphoid tissues, intact virions recycle back to DCs' cell surface allowing virus transmission to CD4+ T-cells.</text>
</comment>
<evidence type="ECO:0000256" key="17">
    <source>
        <dbReference type="ARBA" id="ARBA00022804"/>
    </source>
</evidence>
<dbReference type="Pfam" id="PF00516">
    <property type="entry name" value="GP120"/>
    <property type="match status" value="1"/>
</dbReference>
<keyword evidence="16 32" id="KW-0732">Signal</keyword>
<keyword evidence="9 32" id="KW-1032">Host cell membrane</keyword>
<evidence type="ECO:0000256" key="7">
    <source>
        <dbReference type="ARBA" id="ARBA00022506"/>
    </source>
</evidence>
<comment type="domain">
    <text evidence="32 33">The 17 amino acids long immunosuppressive region is present in many retroviral envelope proteins. Synthetic peptides derived from this relatively conserved sequence inhibit immune function in vitro and in vivo.</text>
</comment>
<feature type="region of interest" description="CD4-binding loop" evidence="32">
    <location>
        <begin position="357"/>
        <end position="367"/>
    </location>
</feature>
<feature type="chain" id="PRO_5023515575" description="Envelope glycoprotein gp160" evidence="32">
    <location>
        <begin position="32"/>
        <end position="834"/>
    </location>
</feature>
<feature type="disulfide bond" evidence="32">
    <location>
        <begin position="223"/>
        <end position="234"/>
    </location>
</feature>
<evidence type="ECO:0000256" key="8">
    <source>
        <dbReference type="ARBA" id="ARBA00022510"/>
    </source>
</evidence>
<evidence type="ECO:0000256" key="28">
    <source>
        <dbReference type="ARBA" id="ARBA00023180"/>
    </source>
</evidence>
<dbReference type="SUPFAM" id="SSF58069">
    <property type="entry name" value="Virus ectodomain"/>
    <property type="match status" value="1"/>
</dbReference>
<dbReference type="GO" id="GO:0075512">
    <property type="term" value="P:clathrin-dependent endocytosis of virus by host cell"/>
    <property type="evidence" value="ECO:0007669"/>
    <property type="project" value="UniProtKB-UniRule"/>
</dbReference>
<evidence type="ECO:0000256" key="19">
    <source>
        <dbReference type="ARBA" id="ARBA00022870"/>
    </source>
</evidence>
<comment type="subunit">
    <text evidence="32">The mature envelope protein (Env) consists of a homotrimer of non-covalently associated gp120-gp41 heterodimers. The resulting complex protrudes from the virus surface as a spike. There seems to be as few as 10 spikes on the average virion. Surface protein gp120 interacts with host CD4, CCR5 and CXCR4. Gp120 also interacts with the C-type lectins CD209/DC-SIGN and CLEC4M/DC-SIGNR (collectively referred to as DC-SIGN(R)). Gp120 and gp41 interact with GalCer. Gp120 interacts with host ITGA4/ITGB7 complex; on CD4+ T-cells, this interaction results in rapid activation of integrin ITGAL/LFA-1, which facilitates efficient cell-to-cell spreading of HIV-1. Gp120 interacts with cell-associated heparan sulfate; this interaction increases virus infectivity on permissive cells and may be involved in infection of CD4- cells.</text>
</comment>
<dbReference type="FunFam" id="1.10.287.210:FF:000001">
    <property type="entry name" value="Envelope glycoprotein gp160"/>
    <property type="match status" value="1"/>
</dbReference>
<keyword evidence="21 32" id="KW-1164">Virus endocytosis by host</keyword>
<dbReference type="Gene3D" id="1.10.287.210">
    <property type="match status" value="1"/>
</dbReference>
<feature type="transmembrane region" description="Helical" evidence="33">
    <location>
        <begin position="656"/>
        <end position="683"/>
    </location>
</feature>
<feature type="disulfide bond" evidence="32">
    <location>
        <begin position="53"/>
        <end position="73"/>
    </location>
</feature>
<dbReference type="GO" id="GO:0044175">
    <property type="term" value="C:host cell endosome membrane"/>
    <property type="evidence" value="ECO:0007669"/>
    <property type="project" value="UniProtKB-SubCell"/>
</dbReference>
<dbReference type="GO" id="GO:0019082">
    <property type="term" value="P:viral protein processing"/>
    <property type="evidence" value="ECO:0007669"/>
    <property type="project" value="UniProtKB-UniRule"/>
</dbReference>
<dbReference type="HAMAP" id="MF_04083">
    <property type="entry name" value="HIV_ENV"/>
    <property type="match status" value="1"/>
</dbReference>
<evidence type="ECO:0000256" key="2">
    <source>
        <dbReference type="ARBA" id="ARBA00004433"/>
    </source>
</evidence>
<evidence type="ECO:0000256" key="10">
    <source>
        <dbReference type="ARBA" id="ARBA00022570"/>
    </source>
</evidence>
<evidence type="ECO:0000259" key="34">
    <source>
        <dbReference type="Pfam" id="PF00516"/>
    </source>
</evidence>
<evidence type="ECO:0000256" key="11">
    <source>
        <dbReference type="ARBA" id="ARBA00022581"/>
    </source>
</evidence>
<comment type="domain">
    <text evidence="32">The membrane proximal external region (MPER) present in gp41 is a tryptophan-rich region recognized by the antibodies 2F5, Z13, and 4E10. MPER seems to play a role in fusion.</text>
</comment>
<dbReference type="GO" id="GO:0019062">
    <property type="term" value="P:virion attachment to host cell"/>
    <property type="evidence" value="ECO:0007669"/>
    <property type="project" value="UniProtKB-UniRule"/>
</dbReference>
<dbReference type="GO" id="GO:0016020">
    <property type="term" value="C:membrane"/>
    <property type="evidence" value="ECO:0007669"/>
    <property type="project" value="UniProtKB-UniRule"/>
</dbReference>
<feature type="topological domain" description="Cytoplasmic" evidence="32">
    <location>
        <begin position="684"/>
        <end position="834"/>
    </location>
</feature>